<gene>
    <name evidence="1" type="ORF">CUN85_11060</name>
</gene>
<dbReference type="Proteomes" id="UP000297295">
    <property type="component" value="Unassembled WGS sequence"/>
</dbReference>
<evidence type="ECO:0000313" key="2">
    <source>
        <dbReference type="Proteomes" id="UP000297295"/>
    </source>
</evidence>
<protein>
    <submittedName>
        <fullName evidence="1">Uncharacterized protein</fullName>
    </submittedName>
</protein>
<dbReference type="RefSeq" id="WP_135390364.1">
    <property type="nucleotide sequence ID" value="NZ_PGGK01000014.1"/>
</dbReference>
<name>A0A4E0QXH8_9EURY</name>
<dbReference type="AlphaFoldDB" id="A0A4E0QXH8"/>
<proteinExistence type="predicted"/>
<dbReference type="EMBL" id="PGGK01000014">
    <property type="protein sequence ID" value="TGC07517.1"/>
    <property type="molecule type" value="Genomic_DNA"/>
</dbReference>
<keyword evidence="2" id="KW-1185">Reference proteome</keyword>
<sequence length="92" mass="10955">MKMEEILCPWCKTAFKKQIYGMKTVNSCFRCGHPLSIDSSYEEQIMIRDRTSKNLLRKFHNLWDNCQPGTDRVWDIKVLSETRMSLLYNSNM</sequence>
<organism evidence="1 2">
    <name type="scientific">Methanolobus halotolerans</name>
    <dbReference type="NCBI Taxonomy" id="2052935"/>
    <lineage>
        <taxon>Archaea</taxon>
        <taxon>Methanobacteriati</taxon>
        <taxon>Methanobacteriota</taxon>
        <taxon>Stenosarchaea group</taxon>
        <taxon>Methanomicrobia</taxon>
        <taxon>Methanosarcinales</taxon>
        <taxon>Methanosarcinaceae</taxon>
        <taxon>Methanolobus</taxon>
    </lineage>
</organism>
<comment type="caution">
    <text evidence="1">The sequence shown here is derived from an EMBL/GenBank/DDBJ whole genome shotgun (WGS) entry which is preliminary data.</text>
</comment>
<evidence type="ECO:0000313" key="1">
    <source>
        <dbReference type="EMBL" id="TGC07517.1"/>
    </source>
</evidence>
<accession>A0A4E0QXH8</accession>
<reference evidence="1 2" key="1">
    <citation type="submission" date="2017-11" db="EMBL/GenBank/DDBJ databases">
        <title>Isolation and Characterization of Methanogenic Archaea from Saline Meromictic Lake at Siberia.</title>
        <authorList>
            <person name="Shen Y."/>
            <person name="Huang H.-H."/>
            <person name="Lai M.-C."/>
            <person name="Chen S.-C."/>
        </authorList>
    </citation>
    <scope>NUCLEOTIDE SEQUENCE [LARGE SCALE GENOMIC DNA]</scope>
    <source>
        <strain evidence="1 2">SY-01</strain>
    </source>
</reference>